<evidence type="ECO:0000256" key="2">
    <source>
        <dbReference type="ARBA" id="ARBA00022604"/>
    </source>
</evidence>
<evidence type="ECO:0000256" key="4">
    <source>
        <dbReference type="ARBA" id="ARBA00023163"/>
    </source>
</evidence>
<dbReference type="GO" id="GO:0040008">
    <property type="term" value="P:regulation of growth"/>
    <property type="evidence" value="ECO:0007669"/>
    <property type="project" value="InterPro"/>
</dbReference>
<evidence type="ECO:0000256" key="1">
    <source>
        <dbReference type="ARBA" id="ARBA00005510"/>
    </source>
</evidence>
<protein>
    <recommendedName>
        <fullName evidence="7">BHLH domain-containing protein</fullName>
    </recommendedName>
</protein>
<dbReference type="GO" id="GO:0006355">
    <property type="term" value="P:regulation of DNA-templated transcription"/>
    <property type="evidence" value="ECO:0007669"/>
    <property type="project" value="InterPro"/>
</dbReference>
<dbReference type="Pfam" id="PF23174">
    <property type="entry name" value="bHLH_ILI"/>
    <property type="match status" value="1"/>
</dbReference>
<comment type="similarity">
    <text evidence="1">Belongs to the bHLH protein family.</text>
</comment>
<dbReference type="GO" id="GO:0046983">
    <property type="term" value="F:protein dimerization activity"/>
    <property type="evidence" value="ECO:0007669"/>
    <property type="project" value="InterPro"/>
</dbReference>
<accession>A0AAV8Q4T3</accession>
<keyword evidence="3" id="KW-0805">Transcription regulation</keyword>
<organism evidence="5 6">
    <name type="scientific">Ensete ventricosum</name>
    <name type="common">Abyssinian banana</name>
    <name type="synonym">Musa ensete</name>
    <dbReference type="NCBI Taxonomy" id="4639"/>
    <lineage>
        <taxon>Eukaryota</taxon>
        <taxon>Viridiplantae</taxon>
        <taxon>Streptophyta</taxon>
        <taxon>Embryophyta</taxon>
        <taxon>Tracheophyta</taxon>
        <taxon>Spermatophyta</taxon>
        <taxon>Magnoliopsida</taxon>
        <taxon>Liliopsida</taxon>
        <taxon>Zingiberales</taxon>
        <taxon>Musaceae</taxon>
        <taxon>Ensete</taxon>
    </lineage>
</organism>
<proteinExistence type="inferred from homology"/>
<evidence type="ECO:0000313" key="5">
    <source>
        <dbReference type="EMBL" id="KAJ8465298.1"/>
    </source>
</evidence>
<dbReference type="EMBL" id="JAQQAF010000008">
    <property type="protein sequence ID" value="KAJ8465298.1"/>
    <property type="molecule type" value="Genomic_DNA"/>
</dbReference>
<sequence length="143" mass="15645">MRRDWRADHEGAAKAGCDATSSPWFLFLFSQSPLPLTGLVLTSKDTKHVSGRQETGEQVAMLSSSDEEINELISKLQSLLPKSRRSNLSRASSSASKLLKETCSYIMSLPREVDDLSGRLSYLTLTLGPDSPQAEITRSILGS</sequence>
<keyword evidence="4" id="KW-0804">Transcription</keyword>
<comment type="caution">
    <text evidence="5">The sequence shown here is derived from an EMBL/GenBank/DDBJ whole genome shotgun (WGS) entry which is preliminary data.</text>
</comment>
<gene>
    <name evidence="5" type="ORF">OPV22_027850</name>
</gene>
<name>A0AAV8Q4T3_ENSVE</name>
<dbReference type="PANTHER" id="PTHR46446">
    <property type="entry name" value="TRANSCRIPTION FACTOR PRE"/>
    <property type="match status" value="1"/>
</dbReference>
<evidence type="ECO:0000256" key="3">
    <source>
        <dbReference type="ARBA" id="ARBA00023015"/>
    </source>
</evidence>
<dbReference type="InterPro" id="IPR044293">
    <property type="entry name" value="PRE"/>
</dbReference>
<dbReference type="Proteomes" id="UP001222027">
    <property type="component" value="Unassembled WGS sequence"/>
</dbReference>
<dbReference type="InterPro" id="IPR036638">
    <property type="entry name" value="HLH_DNA-bd_sf"/>
</dbReference>
<evidence type="ECO:0008006" key="7">
    <source>
        <dbReference type="Google" id="ProtNLM"/>
    </source>
</evidence>
<keyword evidence="2" id="KW-0341">Growth regulation</keyword>
<reference evidence="5 6" key="1">
    <citation type="submission" date="2022-12" db="EMBL/GenBank/DDBJ databases">
        <title>Chromosome-scale assembly of the Ensete ventricosum genome.</title>
        <authorList>
            <person name="Dussert Y."/>
            <person name="Stocks J."/>
            <person name="Wendawek A."/>
            <person name="Woldeyes F."/>
            <person name="Nichols R.A."/>
            <person name="Borrell J.S."/>
        </authorList>
    </citation>
    <scope>NUCLEOTIDE SEQUENCE [LARGE SCALE GENOMIC DNA]</scope>
    <source>
        <strain evidence="6">cv. Maze</strain>
        <tissue evidence="5">Seeds</tissue>
    </source>
</reference>
<dbReference type="SUPFAM" id="SSF47459">
    <property type="entry name" value="HLH, helix-loop-helix DNA-binding domain"/>
    <property type="match status" value="1"/>
</dbReference>
<dbReference type="Gene3D" id="4.10.280.10">
    <property type="entry name" value="Helix-loop-helix DNA-binding domain"/>
    <property type="match status" value="1"/>
</dbReference>
<evidence type="ECO:0000313" key="6">
    <source>
        <dbReference type="Proteomes" id="UP001222027"/>
    </source>
</evidence>
<dbReference type="AlphaFoldDB" id="A0AAV8Q4T3"/>
<keyword evidence="6" id="KW-1185">Reference proteome</keyword>
<dbReference type="PANTHER" id="PTHR46446:SF28">
    <property type="entry name" value="TRANSCRIPTION FACTOR PRE5"/>
    <property type="match status" value="1"/>
</dbReference>